<dbReference type="InterPro" id="IPR013215">
    <property type="entry name" value="Cbl-indep_Met_Synth_N"/>
</dbReference>
<feature type="domain" description="Cobalamin-independent methionine synthase MetE N-terminal" evidence="1">
    <location>
        <begin position="85"/>
        <end position="283"/>
    </location>
</feature>
<evidence type="ECO:0000313" key="2">
    <source>
        <dbReference type="EMBL" id="TYT61544.1"/>
    </source>
</evidence>
<dbReference type="GO" id="GO:0003871">
    <property type="term" value="F:5-methyltetrahydropteroyltriglutamate-homocysteine S-methyltransferase activity"/>
    <property type="evidence" value="ECO:0007669"/>
    <property type="project" value="InterPro"/>
</dbReference>
<keyword evidence="2" id="KW-0489">Methyltransferase</keyword>
<dbReference type="InterPro" id="IPR038071">
    <property type="entry name" value="UROD/MetE-like_sf"/>
</dbReference>
<keyword evidence="2" id="KW-0808">Transferase</keyword>
<dbReference type="Proteomes" id="UP000324104">
    <property type="component" value="Unassembled WGS sequence"/>
</dbReference>
<dbReference type="GO" id="GO:0008652">
    <property type="term" value="P:amino acid biosynthetic process"/>
    <property type="evidence" value="ECO:0007669"/>
    <property type="project" value="InterPro"/>
</dbReference>
<comment type="caution">
    <text evidence="2">The sequence shown here is derived from an EMBL/GenBank/DDBJ whole genome shotgun (WGS) entry which is preliminary data.</text>
</comment>
<dbReference type="Gene3D" id="3.20.20.210">
    <property type="match status" value="1"/>
</dbReference>
<sequence>MVEYVSTTTGLFPLPDWAKEELTDLKGHQKADMVSGDETEEIEAVYDRARAEILSTQRAAGVDLLVEGQYRWDDMVTHVLSVNESVETTGIARYYDNNNFYRKPIVTDDLEPSGDVADELEAAAAFADGALQAVLPGPYSLAQLADDDHYGDDGEFLAALADCLAGEAEAFPDVEALTLLEPSLGVTDPDEPDRVREALETVSDAVDAPVVVYTYWGALEVDLYATVLDADVDAVGFDLVTAEESARSLVSEHGTPDSVALGVVDGQNTRVESAEEIRATVDEFVDAAGDLETVYVTANTGLFYLPTNRFEAKLEALGRATEPEVASV</sequence>
<dbReference type="AlphaFoldDB" id="A0A5D5AK44"/>
<accession>A0A5D5AK44</accession>
<gene>
    <name evidence="2" type="ORF">FYC77_12705</name>
</gene>
<protein>
    <submittedName>
        <fullName evidence="2">5-methyltetrahydropteroyltriglutamate--homocysteine methyltransferase</fullName>
    </submittedName>
</protein>
<dbReference type="PANTHER" id="PTHR30519">
    <property type="entry name" value="5-METHYLTETRAHYDROPTEROYLTRIGLUTAMATE--HOMOCYSTEINE METHYLTRANSFERASE"/>
    <property type="match status" value="1"/>
</dbReference>
<dbReference type="EMBL" id="VTAW01000016">
    <property type="protein sequence ID" value="TYT61544.1"/>
    <property type="molecule type" value="Genomic_DNA"/>
</dbReference>
<evidence type="ECO:0000259" key="1">
    <source>
        <dbReference type="Pfam" id="PF08267"/>
    </source>
</evidence>
<dbReference type="GO" id="GO:0008270">
    <property type="term" value="F:zinc ion binding"/>
    <property type="evidence" value="ECO:0007669"/>
    <property type="project" value="InterPro"/>
</dbReference>
<dbReference type="SUPFAM" id="SSF51726">
    <property type="entry name" value="UROD/MetE-like"/>
    <property type="match status" value="1"/>
</dbReference>
<reference evidence="2 3" key="1">
    <citation type="submission" date="2019-08" db="EMBL/GenBank/DDBJ databases">
        <title>Archaea genome.</title>
        <authorList>
            <person name="Kajale S."/>
            <person name="Shouche Y."/>
            <person name="Deshpande N."/>
            <person name="Sharma A."/>
        </authorList>
    </citation>
    <scope>NUCLEOTIDE SEQUENCE [LARGE SCALE GENOMIC DNA]</scope>
    <source>
        <strain evidence="2 3">ESP3B_9</strain>
    </source>
</reference>
<organism evidence="2 3">
    <name type="scientific">Natrialba swarupiae</name>
    <dbReference type="NCBI Taxonomy" id="2448032"/>
    <lineage>
        <taxon>Archaea</taxon>
        <taxon>Methanobacteriati</taxon>
        <taxon>Methanobacteriota</taxon>
        <taxon>Stenosarchaea group</taxon>
        <taxon>Halobacteria</taxon>
        <taxon>Halobacteriales</taxon>
        <taxon>Natrialbaceae</taxon>
        <taxon>Natrialba</taxon>
    </lineage>
</organism>
<proteinExistence type="predicted"/>
<dbReference type="GO" id="GO:0032259">
    <property type="term" value="P:methylation"/>
    <property type="evidence" value="ECO:0007669"/>
    <property type="project" value="UniProtKB-KW"/>
</dbReference>
<name>A0A5D5AK44_9EURY</name>
<keyword evidence="3" id="KW-1185">Reference proteome</keyword>
<dbReference type="RefSeq" id="WP_149081872.1">
    <property type="nucleotide sequence ID" value="NZ_VTAW01000016.1"/>
</dbReference>
<dbReference type="Pfam" id="PF08267">
    <property type="entry name" value="Meth_synt_1"/>
    <property type="match status" value="1"/>
</dbReference>
<evidence type="ECO:0000313" key="3">
    <source>
        <dbReference type="Proteomes" id="UP000324104"/>
    </source>
</evidence>